<evidence type="ECO:0000313" key="5">
    <source>
        <dbReference type="Proteomes" id="UP000237000"/>
    </source>
</evidence>
<keyword evidence="2" id="KW-0677">Repeat</keyword>
<dbReference type="OrthoDB" id="747253at2759"/>
<dbReference type="InParanoid" id="A0A2P5EII7"/>
<feature type="repeat" description="PPR" evidence="3">
    <location>
        <begin position="179"/>
        <end position="213"/>
    </location>
</feature>
<dbReference type="Gene3D" id="1.25.40.10">
    <property type="entry name" value="Tetratricopeptide repeat domain"/>
    <property type="match status" value="4"/>
</dbReference>
<dbReference type="PROSITE" id="PS51375">
    <property type="entry name" value="PPR"/>
    <property type="match status" value="6"/>
</dbReference>
<dbReference type="Pfam" id="PF01535">
    <property type="entry name" value="PPR"/>
    <property type="match status" value="2"/>
</dbReference>
<comment type="caution">
    <text evidence="4">The sequence shown here is derived from an EMBL/GenBank/DDBJ whole genome shotgun (WGS) entry which is preliminary data.</text>
</comment>
<dbReference type="AlphaFoldDB" id="A0A2P5EII7"/>
<feature type="repeat" description="PPR" evidence="3">
    <location>
        <begin position="525"/>
        <end position="559"/>
    </location>
</feature>
<feature type="repeat" description="PPR" evidence="3">
    <location>
        <begin position="491"/>
        <end position="521"/>
    </location>
</feature>
<dbReference type="InterPro" id="IPR011990">
    <property type="entry name" value="TPR-like_helical_dom_sf"/>
</dbReference>
<feature type="repeat" description="PPR" evidence="3">
    <location>
        <begin position="351"/>
        <end position="385"/>
    </location>
</feature>
<proteinExistence type="inferred from homology"/>
<sequence>MLHEKAHRFSKALSVISAASQRWRTEVQSNQLASQVSSILLQRRNWAQLLQNLKLSSKLTLSLFLKILRRTQNNPRVSLEFFHWAKSNIGFEPDIRSRCQIIQISLGSGLTQSAKPIMDYLVQTCPASVLVEYMNQACKGRDSQSQSLSFVLETYGRKGLFREGSEVYGKIRVQGYSPSVSACNALLDAIQRENEVRLAWCFYGAMLRNGVLPNRFTWSLIARIFGKNGKSERIARILELGIYSFEIYSTLLDCLSKTGNFGAAFERLNEMRDRKLDPGFSTLSLILDGACKHENPEAVARIMSIMVDKELLSMSPLRDYDKVIQKLCGLSRTYAVEMFFRKALDEKIGLEDATYGYMLRALSKEGRTDTAIWIYRLITERGVVLNDTTYNVFAGALLRKEQSEEVSDLLMDIIRRGFSPCSSDLSGFLAVLCRKGRWREAENMLNVTLDKGLLPDSLSCCSLVEHYCFSKQIDSAITLHDKLEKLNLSLDVTTYNVLVNGLVVVRKMEEAISVFDYMRKHHKLSSASFTVMIQGLSRVNDLRKAMKLHDEMLKAGLKPDEVTYKSLISVFK</sequence>
<dbReference type="NCBIfam" id="TIGR00756">
    <property type="entry name" value="PPR"/>
    <property type="match status" value="4"/>
</dbReference>
<dbReference type="InterPro" id="IPR051240">
    <property type="entry name" value="Mito_RNA-Proc/Resp"/>
</dbReference>
<accession>A0A2P5EII7</accession>
<keyword evidence="5" id="KW-1185">Reference proteome</keyword>
<evidence type="ECO:0000256" key="3">
    <source>
        <dbReference type="PROSITE-ProRule" id="PRU00708"/>
    </source>
</evidence>
<dbReference type="PANTHER" id="PTHR47933:SF45">
    <property type="entry name" value="PENTACOTRIPEPTIDE-REPEAT REGION OF PRORP DOMAIN-CONTAINING PROTEIN"/>
    <property type="match status" value="1"/>
</dbReference>
<dbReference type="Proteomes" id="UP000237000">
    <property type="component" value="Unassembled WGS sequence"/>
</dbReference>
<comment type="similarity">
    <text evidence="1">Belongs to the PPR family. P subfamily.</text>
</comment>
<evidence type="ECO:0000256" key="1">
    <source>
        <dbReference type="ARBA" id="ARBA00007626"/>
    </source>
</evidence>
<protein>
    <submittedName>
        <fullName evidence="4">Tetratricopeptide-like helical domain containing protein</fullName>
    </submittedName>
</protein>
<dbReference type="EMBL" id="JXTC01000149">
    <property type="protein sequence ID" value="PON85351.1"/>
    <property type="molecule type" value="Genomic_DNA"/>
</dbReference>
<organism evidence="4 5">
    <name type="scientific">Trema orientale</name>
    <name type="common">Charcoal tree</name>
    <name type="synonym">Celtis orientalis</name>
    <dbReference type="NCBI Taxonomy" id="63057"/>
    <lineage>
        <taxon>Eukaryota</taxon>
        <taxon>Viridiplantae</taxon>
        <taxon>Streptophyta</taxon>
        <taxon>Embryophyta</taxon>
        <taxon>Tracheophyta</taxon>
        <taxon>Spermatophyta</taxon>
        <taxon>Magnoliopsida</taxon>
        <taxon>eudicotyledons</taxon>
        <taxon>Gunneridae</taxon>
        <taxon>Pentapetalae</taxon>
        <taxon>rosids</taxon>
        <taxon>fabids</taxon>
        <taxon>Rosales</taxon>
        <taxon>Cannabaceae</taxon>
        <taxon>Trema</taxon>
    </lineage>
</organism>
<dbReference type="STRING" id="63057.A0A2P5EII7"/>
<reference evidence="5" key="1">
    <citation type="submission" date="2016-06" db="EMBL/GenBank/DDBJ databases">
        <title>Parallel loss of symbiosis genes in relatives of nitrogen-fixing non-legume Parasponia.</title>
        <authorList>
            <person name="Van Velzen R."/>
            <person name="Holmer R."/>
            <person name="Bu F."/>
            <person name="Rutten L."/>
            <person name="Van Zeijl A."/>
            <person name="Liu W."/>
            <person name="Santuari L."/>
            <person name="Cao Q."/>
            <person name="Sharma T."/>
            <person name="Shen D."/>
            <person name="Roswanjaya Y."/>
            <person name="Wardhani T."/>
            <person name="Kalhor M.S."/>
            <person name="Jansen J."/>
            <person name="Van den Hoogen J."/>
            <person name="Gungor B."/>
            <person name="Hartog M."/>
            <person name="Hontelez J."/>
            <person name="Verver J."/>
            <person name="Yang W.-C."/>
            <person name="Schijlen E."/>
            <person name="Repin R."/>
            <person name="Schilthuizen M."/>
            <person name="Schranz E."/>
            <person name="Heidstra R."/>
            <person name="Miyata K."/>
            <person name="Fedorova E."/>
            <person name="Kohlen W."/>
            <person name="Bisseling T."/>
            <person name="Smit S."/>
            <person name="Geurts R."/>
        </authorList>
    </citation>
    <scope>NUCLEOTIDE SEQUENCE [LARGE SCALE GENOMIC DNA]</scope>
    <source>
        <strain evidence="5">cv. RG33-2</strain>
    </source>
</reference>
<gene>
    <name evidence="4" type="ORF">TorRG33x02_188780</name>
</gene>
<evidence type="ECO:0000313" key="4">
    <source>
        <dbReference type="EMBL" id="PON85351.1"/>
    </source>
</evidence>
<dbReference type="Pfam" id="PF13041">
    <property type="entry name" value="PPR_2"/>
    <property type="match status" value="4"/>
</dbReference>
<feature type="repeat" description="PPR" evidence="3">
    <location>
        <begin position="386"/>
        <end position="420"/>
    </location>
</feature>
<evidence type="ECO:0000256" key="2">
    <source>
        <dbReference type="ARBA" id="ARBA00022737"/>
    </source>
</evidence>
<dbReference type="FunCoup" id="A0A2P5EII7">
    <property type="interactions" value="128"/>
</dbReference>
<dbReference type="PANTHER" id="PTHR47933">
    <property type="entry name" value="PENTATRICOPEPTIDE REPEAT-CONTAINING PROTEIN 1, MITOCHONDRIAL"/>
    <property type="match status" value="1"/>
</dbReference>
<dbReference type="InterPro" id="IPR002885">
    <property type="entry name" value="PPR_rpt"/>
</dbReference>
<name>A0A2P5EII7_TREOI</name>
<dbReference type="GO" id="GO:0003729">
    <property type="term" value="F:mRNA binding"/>
    <property type="evidence" value="ECO:0007669"/>
    <property type="project" value="TreeGrafter"/>
</dbReference>
<feature type="repeat" description="PPR" evidence="3">
    <location>
        <begin position="244"/>
        <end position="278"/>
    </location>
</feature>